<dbReference type="InterPro" id="IPR054300">
    <property type="entry name" value="OB_DPOA2"/>
</dbReference>
<keyword evidence="11" id="KW-1185">Reference proteome</keyword>
<comment type="function">
    <text evidence="6">Accessory subunit of the DNA polymerase alpha complex (also known as the alpha DNA polymerase-primase complex) which plays an essential role in the initiation of DNA synthesis.</text>
</comment>
<dbReference type="PANTHER" id="PTHR23061">
    <property type="entry name" value="DNA POLYMERASE 2 ALPHA 70 KDA SUBUNIT"/>
    <property type="match status" value="1"/>
</dbReference>
<dbReference type="Gene3D" id="3.60.21.60">
    <property type="match status" value="2"/>
</dbReference>
<dbReference type="EMBL" id="JALJOR010000002">
    <property type="protein sequence ID" value="KAK9823569.1"/>
    <property type="molecule type" value="Genomic_DNA"/>
</dbReference>
<organism evidence="10 11">
    <name type="scientific">[Myrmecia] bisecta</name>
    <dbReference type="NCBI Taxonomy" id="41462"/>
    <lineage>
        <taxon>Eukaryota</taxon>
        <taxon>Viridiplantae</taxon>
        <taxon>Chlorophyta</taxon>
        <taxon>core chlorophytes</taxon>
        <taxon>Trebouxiophyceae</taxon>
        <taxon>Trebouxiales</taxon>
        <taxon>Trebouxiaceae</taxon>
        <taxon>Myrmecia</taxon>
    </lineage>
</organism>
<dbReference type="AlphaFoldDB" id="A0AAW1QPY8"/>
<sequence length="608" mass="64924">MTGADFKSAFKTRKLTCEDGLQKELELAAETLQLTPAALAQAYFLFVLNRKGSSNHITKESWQAFTDHQQQQHQKKSSGRPAPETLTFNGPSWEALSEVLGDNTNLQHETPTRTTTGTGTKRPDSVPRQSQPAGHTPFQSRTQRGHVQATLNQQLSLPGLEEGMDIDGRQRCSVRVLESAEPRKQTFMVDRLQHKVEYLESRITAFAGALETAEGTAASQSVASVCQENALVVGRICCDSEGKLNNQSVLLEGSQAASGGTRTQLRLDNVPSFRIFPGQIVGVRGVKSSGHCLVASELITTLPQPMPASTSEQMAQYASATGPSGLSVVVAAGPFTCSEDVRYEPLQALLDYCQAHPVDVLLLLGPFVDSEHAAVADGSLDDAFQDVFEAQVLGRLERWLSTYGASTTHVVMLPSTRDVHHAAVFPQPPFPTPASGRITMLPNPATFCCNEVVFGCATTDILKHLSGQQLTKCGQAGEGMTSLAMHVLGQRSYYPMYPPAAGTMLDSALGAALQLPVTPDVLLLPSDLAPFARLAPVQPVPSSAVGSGEVVVINPGRLTKGSTGGQFAHLQIGALKEGMAAGSGQLPTTAAKLAHRVDQRCKVLIKKV</sequence>
<evidence type="ECO:0000256" key="1">
    <source>
        <dbReference type="ARBA" id="ARBA00004123"/>
    </source>
</evidence>
<accession>A0AAW1QPY8</accession>
<comment type="similarity">
    <text evidence="2 6">Belongs to the DNA polymerase alpha subunit B family.</text>
</comment>
<evidence type="ECO:0000313" key="10">
    <source>
        <dbReference type="EMBL" id="KAK9823569.1"/>
    </source>
</evidence>
<feature type="domain" description="DNA polymerase alpha/delta/epsilon subunit B" evidence="8">
    <location>
        <begin position="328"/>
        <end position="532"/>
    </location>
</feature>
<evidence type="ECO:0000259" key="8">
    <source>
        <dbReference type="Pfam" id="PF04042"/>
    </source>
</evidence>
<dbReference type="GO" id="GO:0003677">
    <property type="term" value="F:DNA binding"/>
    <property type="evidence" value="ECO:0007669"/>
    <property type="project" value="InterPro"/>
</dbReference>
<evidence type="ECO:0000256" key="5">
    <source>
        <dbReference type="ARBA" id="ARBA00023242"/>
    </source>
</evidence>
<evidence type="ECO:0000313" key="11">
    <source>
        <dbReference type="Proteomes" id="UP001489004"/>
    </source>
</evidence>
<feature type="domain" description="DNA polymerase alpha subunit B OB" evidence="9">
    <location>
        <begin position="198"/>
        <end position="299"/>
    </location>
</feature>
<dbReference type="PANTHER" id="PTHR23061:SF12">
    <property type="entry name" value="DNA POLYMERASE ALPHA SUBUNIT B"/>
    <property type="match status" value="1"/>
</dbReference>
<dbReference type="PIRSF" id="PIRSF018300">
    <property type="entry name" value="DNA_pol_alph_2"/>
    <property type="match status" value="1"/>
</dbReference>
<evidence type="ECO:0000256" key="2">
    <source>
        <dbReference type="ARBA" id="ARBA00007299"/>
    </source>
</evidence>
<reference evidence="10 11" key="1">
    <citation type="journal article" date="2024" name="Nat. Commun.">
        <title>Phylogenomics reveals the evolutionary origins of lichenization in chlorophyte algae.</title>
        <authorList>
            <person name="Puginier C."/>
            <person name="Libourel C."/>
            <person name="Otte J."/>
            <person name="Skaloud P."/>
            <person name="Haon M."/>
            <person name="Grisel S."/>
            <person name="Petersen M."/>
            <person name="Berrin J.G."/>
            <person name="Delaux P.M."/>
            <person name="Dal Grande F."/>
            <person name="Keller J."/>
        </authorList>
    </citation>
    <scope>NUCLEOTIDE SEQUENCE [LARGE SCALE GENOMIC DNA]</scope>
    <source>
        <strain evidence="10 11">SAG 2043</strain>
    </source>
</reference>
<proteinExistence type="inferred from homology"/>
<evidence type="ECO:0000256" key="7">
    <source>
        <dbReference type="SAM" id="MobiDB-lite"/>
    </source>
</evidence>
<name>A0AAW1QPY8_9CHLO</name>
<keyword evidence="4 6" id="KW-0235">DNA replication</keyword>
<feature type="region of interest" description="Disordered" evidence="7">
    <location>
        <begin position="101"/>
        <end position="146"/>
    </location>
</feature>
<keyword evidence="5 6" id="KW-0539">Nucleus</keyword>
<feature type="region of interest" description="Disordered" evidence="7">
    <location>
        <begin position="65"/>
        <end position="89"/>
    </location>
</feature>
<dbReference type="GO" id="GO:0005658">
    <property type="term" value="C:alpha DNA polymerase:primase complex"/>
    <property type="evidence" value="ECO:0007669"/>
    <property type="project" value="TreeGrafter"/>
</dbReference>
<comment type="subcellular location">
    <subcellularLocation>
        <location evidence="1 6">Nucleus</location>
    </subcellularLocation>
</comment>
<protein>
    <recommendedName>
        <fullName evidence="3 6">DNA polymerase alpha subunit B</fullName>
    </recommendedName>
</protein>
<dbReference type="GO" id="GO:0006270">
    <property type="term" value="P:DNA replication initiation"/>
    <property type="evidence" value="ECO:0007669"/>
    <property type="project" value="TreeGrafter"/>
</dbReference>
<evidence type="ECO:0000256" key="3">
    <source>
        <dbReference type="ARBA" id="ARBA00018596"/>
    </source>
</evidence>
<evidence type="ECO:0000256" key="4">
    <source>
        <dbReference type="ARBA" id="ARBA00022705"/>
    </source>
</evidence>
<dbReference type="Pfam" id="PF22062">
    <property type="entry name" value="OB_DPOA2"/>
    <property type="match status" value="1"/>
</dbReference>
<feature type="compositionally biased region" description="Polar residues" evidence="7">
    <location>
        <begin position="127"/>
        <end position="142"/>
    </location>
</feature>
<dbReference type="InterPro" id="IPR016722">
    <property type="entry name" value="DNA_pol_alpha_bsu"/>
</dbReference>
<dbReference type="Pfam" id="PF04042">
    <property type="entry name" value="DNA_pol_E_B"/>
    <property type="match status" value="1"/>
</dbReference>
<evidence type="ECO:0000256" key="6">
    <source>
        <dbReference type="PIRNR" id="PIRNR018300"/>
    </source>
</evidence>
<comment type="caution">
    <text evidence="10">The sequence shown here is derived from an EMBL/GenBank/DDBJ whole genome shotgun (WGS) entry which is preliminary data.</text>
</comment>
<evidence type="ECO:0000259" key="9">
    <source>
        <dbReference type="Pfam" id="PF22062"/>
    </source>
</evidence>
<dbReference type="InterPro" id="IPR007185">
    <property type="entry name" value="DNA_pol_a/d/e_bsu"/>
</dbReference>
<gene>
    <name evidence="10" type="ORF">WJX72_003884</name>
</gene>
<dbReference type="Proteomes" id="UP001489004">
    <property type="component" value="Unassembled WGS sequence"/>
</dbReference>